<evidence type="ECO:0000313" key="1">
    <source>
        <dbReference type="EMBL" id="KAH7953992.1"/>
    </source>
</evidence>
<dbReference type="EMBL" id="CM023473">
    <property type="protein sequence ID" value="KAH7953992.1"/>
    <property type="molecule type" value="Genomic_DNA"/>
</dbReference>
<proteinExistence type="predicted"/>
<accession>A0ACB8CYA8</accession>
<organism evidence="1 2">
    <name type="scientific">Dermacentor silvarum</name>
    <name type="common">Tick</name>
    <dbReference type="NCBI Taxonomy" id="543639"/>
    <lineage>
        <taxon>Eukaryota</taxon>
        <taxon>Metazoa</taxon>
        <taxon>Ecdysozoa</taxon>
        <taxon>Arthropoda</taxon>
        <taxon>Chelicerata</taxon>
        <taxon>Arachnida</taxon>
        <taxon>Acari</taxon>
        <taxon>Parasitiformes</taxon>
        <taxon>Ixodida</taxon>
        <taxon>Ixodoidea</taxon>
        <taxon>Ixodidae</taxon>
        <taxon>Rhipicephalinae</taxon>
        <taxon>Dermacentor</taxon>
    </lineage>
</organism>
<keyword evidence="2" id="KW-1185">Reference proteome</keyword>
<name>A0ACB8CYA8_DERSI</name>
<dbReference type="Proteomes" id="UP000821865">
    <property type="component" value="Chromosome 4"/>
</dbReference>
<gene>
    <name evidence="1" type="ORF">HPB49_014794</name>
</gene>
<sequence>MHDGRRSACHCFVCFADNDCVGSGFPVRSKHGIRSPPPPFLPIPVTPALPWLTWERSFHTFLEAAGCDTLREERKTAVLLSNLGFAGQHLCYDLMSQVDPATIQFQDIIRRLDKHYENCTNGLVHRITFRYRRQPPGFGASHDESLRGQIVHGVASTIIHERLLYEGSSLTLKKAEEIGQSVEQVHKELHKD</sequence>
<reference evidence="1" key="1">
    <citation type="submission" date="2020-05" db="EMBL/GenBank/DDBJ databases">
        <title>Large-scale comparative analyses of tick genomes elucidate their genetic diversity and vector capacities.</title>
        <authorList>
            <person name="Jia N."/>
            <person name="Wang J."/>
            <person name="Shi W."/>
            <person name="Du L."/>
            <person name="Sun Y."/>
            <person name="Zhan W."/>
            <person name="Jiang J."/>
            <person name="Wang Q."/>
            <person name="Zhang B."/>
            <person name="Ji P."/>
            <person name="Sakyi L.B."/>
            <person name="Cui X."/>
            <person name="Yuan T."/>
            <person name="Jiang B."/>
            <person name="Yang W."/>
            <person name="Lam T.T.-Y."/>
            <person name="Chang Q."/>
            <person name="Ding S."/>
            <person name="Wang X."/>
            <person name="Zhu J."/>
            <person name="Ruan X."/>
            <person name="Zhao L."/>
            <person name="Wei J."/>
            <person name="Que T."/>
            <person name="Du C."/>
            <person name="Cheng J."/>
            <person name="Dai P."/>
            <person name="Han X."/>
            <person name="Huang E."/>
            <person name="Gao Y."/>
            <person name="Liu J."/>
            <person name="Shao H."/>
            <person name="Ye R."/>
            <person name="Li L."/>
            <person name="Wei W."/>
            <person name="Wang X."/>
            <person name="Wang C."/>
            <person name="Yang T."/>
            <person name="Huo Q."/>
            <person name="Li W."/>
            <person name="Guo W."/>
            <person name="Chen H."/>
            <person name="Zhou L."/>
            <person name="Ni X."/>
            <person name="Tian J."/>
            <person name="Zhou Y."/>
            <person name="Sheng Y."/>
            <person name="Liu T."/>
            <person name="Pan Y."/>
            <person name="Xia L."/>
            <person name="Li J."/>
            <person name="Zhao F."/>
            <person name="Cao W."/>
        </authorList>
    </citation>
    <scope>NUCLEOTIDE SEQUENCE</scope>
    <source>
        <strain evidence="1">Dsil-2018</strain>
    </source>
</reference>
<protein>
    <submittedName>
        <fullName evidence="1">Uncharacterized protein</fullName>
    </submittedName>
</protein>
<evidence type="ECO:0000313" key="2">
    <source>
        <dbReference type="Proteomes" id="UP000821865"/>
    </source>
</evidence>
<comment type="caution">
    <text evidence="1">The sequence shown here is derived from an EMBL/GenBank/DDBJ whole genome shotgun (WGS) entry which is preliminary data.</text>
</comment>